<dbReference type="GO" id="GO:0016887">
    <property type="term" value="F:ATP hydrolysis activity"/>
    <property type="evidence" value="ECO:0007669"/>
    <property type="project" value="InterPro"/>
</dbReference>
<dbReference type="GO" id="GO:0032389">
    <property type="term" value="C:MutLalpha complex"/>
    <property type="evidence" value="ECO:0007669"/>
    <property type="project" value="TreeGrafter"/>
</dbReference>
<name>S3DXJ0_GLAL2</name>
<feature type="compositionally biased region" description="Low complexity" evidence="4">
    <location>
        <begin position="575"/>
        <end position="591"/>
    </location>
</feature>
<keyword evidence="7" id="KW-0413">Isomerase</keyword>
<dbReference type="FunFam" id="3.30.565.10:FF:000014">
    <property type="entry name" value="Mismatch repair endonuclease pms1, putative"/>
    <property type="match status" value="1"/>
</dbReference>
<gene>
    <name evidence="7" type="ORF">GLAREA_04055</name>
</gene>
<dbReference type="GO" id="GO:0016853">
    <property type="term" value="F:isomerase activity"/>
    <property type="evidence" value="ECO:0007669"/>
    <property type="project" value="UniProtKB-KW"/>
</dbReference>
<dbReference type="OMA" id="MRPRRMP"/>
<feature type="region of interest" description="Disordered" evidence="4">
    <location>
        <begin position="467"/>
        <end position="546"/>
    </location>
</feature>
<dbReference type="GO" id="GO:0030983">
    <property type="term" value="F:mismatched DNA binding"/>
    <property type="evidence" value="ECO:0007669"/>
    <property type="project" value="InterPro"/>
</dbReference>
<dbReference type="STRING" id="1116229.S3DXJ0"/>
<keyword evidence="2" id="KW-0227">DNA damage</keyword>
<proteinExistence type="inferred from homology"/>
<dbReference type="EMBL" id="KE145363">
    <property type="protein sequence ID" value="EPE31088.1"/>
    <property type="molecule type" value="Genomic_DNA"/>
</dbReference>
<evidence type="ECO:0000313" key="8">
    <source>
        <dbReference type="Proteomes" id="UP000016922"/>
    </source>
</evidence>
<evidence type="ECO:0000256" key="2">
    <source>
        <dbReference type="ARBA" id="ARBA00022763"/>
    </source>
</evidence>
<dbReference type="Gene3D" id="3.30.565.10">
    <property type="entry name" value="Histidine kinase-like ATPase, C-terminal domain"/>
    <property type="match status" value="1"/>
</dbReference>
<dbReference type="RefSeq" id="XP_008082499.1">
    <property type="nucleotide sequence ID" value="XM_008084308.1"/>
</dbReference>
<dbReference type="Pfam" id="PF13589">
    <property type="entry name" value="HATPase_c_3"/>
    <property type="match status" value="1"/>
</dbReference>
<dbReference type="eggNOG" id="KOG1978">
    <property type="taxonomic scope" value="Eukaryota"/>
</dbReference>
<keyword evidence="8" id="KW-1185">Reference proteome</keyword>
<accession>S3DXJ0</accession>
<feature type="compositionally biased region" description="Basic residues" evidence="4">
    <location>
        <begin position="634"/>
        <end position="643"/>
    </location>
</feature>
<dbReference type="InterPro" id="IPR042121">
    <property type="entry name" value="MutL_C_regsub"/>
</dbReference>
<comment type="similarity">
    <text evidence="1">Belongs to the DNA mismatch repair MutL/HexB family.</text>
</comment>
<feature type="compositionally biased region" description="Polar residues" evidence="4">
    <location>
        <begin position="707"/>
        <end position="728"/>
    </location>
</feature>
<reference evidence="7 8" key="1">
    <citation type="journal article" date="2013" name="BMC Genomics">
        <title>Genomics-driven discovery of the pneumocandin biosynthetic gene cluster in the fungus Glarea lozoyensis.</title>
        <authorList>
            <person name="Chen L."/>
            <person name="Yue Q."/>
            <person name="Zhang X."/>
            <person name="Xiang M."/>
            <person name="Wang C."/>
            <person name="Li S."/>
            <person name="Che Y."/>
            <person name="Ortiz-Lopez F.J."/>
            <person name="Bills G.F."/>
            <person name="Liu X."/>
            <person name="An Z."/>
        </authorList>
    </citation>
    <scope>NUCLEOTIDE SEQUENCE [LARGE SCALE GENOMIC DNA]</scope>
    <source>
        <strain evidence="8">ATCC 20868 / MF5171</strain>
    </source>
</reference>
<feature type="compositionally biased region" description="Acidic residues" evidence="4">
    <location>
        <begin position="668"/>
        <end position="680"/>
    </location>
</feature>
<evidence type="ECO:0000259" key="5">
    <source>
        <dbReference type="SMART" id="SM00853"/>
    </source>
</evidence>
<dbReference type="Gene3D" id="3.30.1370.100">
    <property type="entry name" value="MutL, C-terminal domain, regulatory subdomain"/>
    <property type="match status" value="1"/>
</dbReference>
<feature type="domain" description="DNA mismatch repair protein S5" evidence="6">
    <location>
        <begin position="220"/>
        <end position="359"/>
    </location>
</feature>
<dbReference type="Proteomes" id="UP000016922">
    <property type="component" value="Unassembled WGS sequence"/>
</dbReference>
<evidence type="ECO:0000256" key="3">
    <source>
        <dbReference type="ARBA" id="ARBA00070941"/>
    </source>
</evidence>
<dbReference type="SUPFAM" id="SSF54211">
    <property type="entry name" value="Ribosomal protein S5 domain 2-like"/>
    <property type="match status" value="1"/>
</dbReference>
<feature type="domain" description="MutL C-terminal dimerisation" evidence="5">
    <location>
        <begin position="876"/>
        <end position="1033"/>
    </location>
</feature>
<sequence>MATIKAIEGRTASEINPGCSGQVIVDLCSVVKELVENSLDAGATSVDVRFKNQGLESIEVQDNGDGISPQNYETLALKHHTSKLATYSDLTTLQTFGFRGEALSSLCALSHFSVTTCMAADAPKGTKLDFEVSGKLKGTSVVAAQKGTTVSVENLFNNLPVRRRELERNIKREWSRVIGVLGQYACIQTGVKFSVSQQAGKGKKTSLFSTKGNKTTRENIVNVFGAKTLTALVPMDLKLKLEPTSGPSQRWSTQEDGGQKDIRIVGHISRPASGEGRTTPDRQMFFVNARPCGLPQVAKAFNEVYKAYNGSQSPFIFANIELDTHLYDVNVSPDKRTIMLHDQTRMLENLKEALVFLFDSQDYTVPISQLPVQKQPSYKQLTINRESSTTSKTSSIKRARSSSPSEASLGKRQRSTSPAREDEHDANPNDTGKDNSDDDNQSMISDLQDEHAASRRRLTKSSDNNLNLISNWAGRNTKDRSEAKETNSRSANVAGKLPKEKLDLLQNFRDVSQDTDDNDNDGERRNELASSLSTVRSSLPAPTFKLPVPVADFNTRIAEMHKDNRSEAPIPALESPSKSPPSLSSRFSSNPKTHRIPAEIATITIDGDTTTRMIGTPAAKSAPVGVVRCTSRNSRIHTPKPKNKAPLPSFGSRLSQRFGAPGTTQSAESDEDEDEDEDEEGKATRSPRTPSISSDPGEHDEGGEGFQSETQRMPINPSSDPVENNAIESSGELAEKPDSEANAGPVSELEAAIDDEDADDEYIDEGEKKAREEAKVQHLIQAAEEAAMQPSQANILRAKSLLKGSARRKESTLNIVKPLKTSVINIEEQISSLHTMLSTYDQLPSRHTEDDSIDSSKAEEKLSLTISKPDFAKMRIVGQFNLGFILATRTSITQPSEGQALADDLFIIDQHASDEKYNFERLQSTTIVQSQRLVHPKLLSLTALEEEIVLENQKALSQNGFNISFNDTLPVGTRCSLISLPLSRETVFGLEDLDELLALLTEYPNGSIPRPSKVRKMFAMRACRSSIMIGKSLSGKQMGNVVRHMGEIDKPWNCPHGRPTMRHLCGLGAWDQVGWKEGDLDGEKGGDVDLAGYVRGARLVEQEVDEDLIESEVEEEMSDGNEEILEEEIY</sequence>
<dbReference type="SMART" id="SM00853">
    <property type="entry name" value="MutL_C"/>
    <property type="match status" value="1"/>
</dbReference>
<dbReference type="GO" id="GO:0000710">
    <property type="term" value="P:meiotic mismatch repair"/>
    <property type="evidence" value="ECO:0007669"/>
    <property type="project" value="UniProtKB-ARBA"/>
</dbReference>
<dbReference type="PANTHER" id="PTHR10073:SF52">
    <property type="entry name" value="MISMATCH REPAIR ENDONUCLEASE PMS2"/>
    <property type="match status" value="1"/>
</dbReference>
<dbReference type="InterPro" id="IPR042120">
    <property type="entry name" value="MutL_C_dimsub"/>
</dbReference>
<dbReference type="CDD" id="cd03484">
    <property type="entry name" value="MutL_Trans_hPMS_2_like"/>
    <property type="match status" value="1"/>
</dbReference>
<dbReference type="InterPro" id="IPR014762">
    <property type="entry name" value="DNA_mismatch_repair_CS"/>
</dbReference>
<dbReference type="InterPro" id="IPR014721">
    <property type="entry name" value="Ribsml_uS5_D2-typ_fold_subgr"/>
</dbReference>
<dbReference type="CDD" id="cd16926">
    <property type="entry name" value="HATPase_MutL-MLH-PMS-like"/>
    <property type="match status" value="1"/>
</dbReference>
<dbReference type="NCBIfam" id="TIGR00585">
    <property type="entry name" value="mutl"/>
    <property type="match status" value="1"/>
</dbReference>
<dbReference type="OrthoDB" id="10263226at2759"/>
<dbReference type="FunFam" id="3.30.1370.100:FF:000001">
    <property type="entry name" value="Mismatch repair endonuclease pms1, putative"/>
    <property type="match status" value="1"/>
</dbReference>
<dbReference type="GO" id="GO:0005524">
    <property type="term" value="F:ATP binding"/>
    <property type="evidence" value="ECO:0007669"/>
    <property type="project" value="InterPro"/>
</dbReference>
<dbReference type="InterPro" id="IPR036890">
    <property type="entry name" value="HATPase_C_sf"/>
</dbReference>
<dbReference type="InterPro" id="IPR020568">
    <property type="entry name" value="Ribosomal_Su5_D2-typ_SF"/>
</dbReference>
<dbReference type="KEGG" id="glz:GLAREA_04055"/>
<evidence type="ECO:0000313" key="7">
    <source>
        <dbReference type="EMBL" id="EPE31088.1"/>
    </source>
</evidence>
<dbReference type="Pfam" id="PF01119">
    <property type="entry name" value="DNA_mis_repair"/>
    <property type="match status" value="1"/>
</dbReference>
<feature type="compositionally biased region" description="Polar residues" evidence="4">
    <location>
        <begin position="528"/>
        <end position="537"/>
    </location>
</feature>
<feature type="compositionally biased region" description="Basic and acidic residues" evidence="4">
    <location>
        <begin position="476"/>
        <end position="487"/>
    </location>
</feature>
<protein>
    <recommendedName>
        <fullName evidence="3">DNA mismatch repair protein PMS1</fullName>
    </recommendedName>
</protein>
<organism evidence="7 8">
    <name type="scientific">Glarea lozoyensis (strain ATCC 20868 / MF5171)</name>
    <dbReference type="NCBI Taxonomy" id="1116229"/>
    <lineage>
        <taxon>Eukaryota</taxon>
        <taxon>Fungi</taxon>
        <taxon>Dikarya</taxon>
        <taxon>Ascomycota</taxon>
        <taxon>Pezizomycotina</taxon>
        <taxon>Leotiomycetes</taxon>
        <taxon>Helotiales</taxon>
        <taxon>Helotiaceae</taxon>
        <taxon>Glarea</taxon>
    </lineage>
</organism>
<dbReference type="Gene3D" id="3.30.230.10">
    <property type="match status" value="1"/>
</dbReference>
<evidence type="ECO:0000256" key="1">
    <source>
        <dbReference type="ARBA" id="ARBA00006082"/>
    </source>
</evidence>
<dbReference type="SUPFAM" id="SSF118116">
    <property type="entry name" value="DNA mismatch repair protein MutL"/>
    <property type="match status" value="1"/>
</dbReference>
<dbReference type="PROSITE" id="PS00058">
    <property type="entry name" value="DNA_MISMATCH_REPAIR_1"/>
    <property type="match status" value="1"/>
</dbReference>
<dbReference type="FunFam" id="3.30.230.10:FF:000120">
    <property type="entry name" value="Mismatch repair endonuclease PMS2"/>
    <property type="match status" value="1"/>
</dbReference>
<dbReference type="InterPro" id="IPR038973">
    <property type="entry name" value="MutL/Mlh/Pms-like"/>
</dbReference>
<dbReference type="GO" id="GO:0016301">
    <property type="term" value="F:kinase activity"/>
    <property type="evidence" value="ECO:0007669"/>
    <property type="project" value="UniProtKB-KW"/>
</dbReference>
<keyword evidence="7" id="KW-0418">Kinase</keyword>
<dbReference type="SUPFAM" id="SSF55874">
    <property type="entry name" value="ATPase domain of HSP90 chaperone/DNA topoisomerase II/histidine kinase"/>
    <property type="match status" value="1"/>
</dbReference>
<feature type="region of interest" description="Disordered" evidence="4">
    <location>
        <begin position="566"/>
        <end position="597"/>
    </location>
</feature>
<dbReference type="InterPro" id="IPR002099">
    <property type="entry name" value="MutL/Mlh/PMS"/>
</dbReference>
<dbReference type="Gene3D" id="3.30.1540.20">
    <property type="entry name" value="MutL, C-terminal domain, dimerisation subdomain"/>
    <property type="match status" value="1"/>
</dbReference>
<dbReference type="GO" id="GO:0140664">
    <property type="term" value="F:ATP-dependent DNA damage sensor activity"/>
    <property type="evidence" value="ECO:0007669"/>
    <property type="project" value="InterPro"/>
</dbReference>
<feature type="compositionally biased region" description="Basic and acidic residues" evidence="4">
    <location>
        <begin position="419"/>
        <end position="435"/>
    </location>
</feature>
<evidence type="ECO:0000259" key="6">
    <source>
        <dbReference type="SMART" id="SM01340"/>
    </source>
</evidence>
<feature type="compositionally biased region" description="Polar residues" evidence="4">
    <location>
        <begin position="374"/>
        <end position="386"/>
    </location>
</feature>
<dbReference type="HOGENOM" id="CLU_004131_0_0_1"/>
<dbReference type="PANTHER" id="PTHR10073">
    <property type="entry name" value="DNA MISMATCH REPAIR PROTEIN MLH, PMS, MUTL"/>
    <property type="match status" value="1"/>
</dbReference>
<dbReference type="AlphaFoldDB" id="S3DXJ0"/>
<dbReference type="SMART" id="SM01340">
    <property type="entry name" value="DNA_mis_repair"/>
    <property type="match status" value="1"/>
</dbReference>
<dbReference type="Pfam" id="PF08676">
    <property type="entry name" value="MutL_C"/>
    <property type="match status" value="1"/>
</dbReference>
<keyword evidence="7" id="KW-0808">Transferase</keyword>
<dbReference type="InterPro" id="IPR037198">
    <property type="entry name" value="MutL_C_sf"/>
</dbReference>
<dbReference type="InterPro" id="IPR014790">
    <property type="entry name" value="MutL_C"/>
</dbReference>
<dbReference type="InterPro" id="IPR013507">
    <property type="entry name" value="DNA_mismatch_S5_2-like"/>
</dbReference>
<feature type="region of interest" description="Disordered" evidence="4">
    <location>
        <begin position="612"/>
        <end position="759"/>
    </location>
</feature>
<feature type="region of interest" description="Disordered" evidence="4">
    <location>
        <begin position="374"/>
        <end position="443"/>
    </location>
</feature>
<dbReference type="GeneID" id="19463110"/>
<evidence type="ECO:0000256" key="4">
    <source>
        <dbReference type="SAM" id="MobiDB-lite"/>
    </source>
</evidence>